<organism evidence="2 3">
    <name type="scientific">Dryococelus australis</name>
    <dbReference type="NCBI Taxonomy" id="614101"/>
    <lineage>
        <taxon>Eukaryota</taxon>
        <taxon>Metazoa</taxon>
        <taxon>Ecdysozoa</taxon>
        <taxon>Arthropoda</taxon>
        <taxon>Hexapoda</taxon>
        <taxon>Insecta</taxon>
        <taxon>Pterygota</taxon>
        <taxon>Neoptera</taxon>
        <taxon>Polyneoptera</taxon>
        <taxon>Phasmatodea</taxon>
        <taxon>Verophasmatodea</taxon>
        <taxon>Anareolatae</taxon>
        <taxon>Phasmatidae</taxon>
        <taxon>Eurycanthinae</taxon>
        <taxon>Dryococelus</taxon>
    </lineage>
</organism>
<dbReference type="Proteomes" id="UP001159363">
    <property type="component" value="Chromosome 3"/>
</dbReference>
<name>A0ABQ9HX85_9NEOP</name>
<evidence type="ECO:0000256" key="1">
    <source>
        <dbReference type="SAM" id="MobiDB-lite"/>
    </source>
</evidence>
<keyword evidence="3" id="KW-1185">Reference proteome</keyword>
<proteinExistence type="predicted"/>
<comment type="caution">
    <text evidence="2">The sequence shown here is derived from an EMBL/GenBank/DDBJ whole genome shotgun (WGS) entry which is preliminary data.</text>
</comment>
<accession>A0ABQ9HX85</accession>
<evidence type="ECO:0000313" key="3">
    <source>
        <dbReference type="Proteomes" id="UP001159363"/>
    </source>
</evidence>
<protein>
    <submittedName>
        <fullName evidence="2">Uncharacterized protein</fullName>
    </submittedName>
</protein>
<feature type="region of interest" description="Disordered" evidence="1">
    <location>
        <begin position="1"/>
        <end position="20"/>
    </location>
</feature>
<gene>
    <name evidence="2" type="ORF">PR048_008484</name>
</gene>
<feature type="compositionally biased region" description="Basic and acidic residues" evidence="1">
    <location>
        <begin position="1"/>
        <end position="15"/>
    </location>
</feature>
<sequence>MLKRKPPAEGHRDRFNTSTTNEVAHCQVDEYAKTETESLNFIRNNKVKLRADSYIHLSGAAGSQDGDADQMSQILVLLLIHRWAEIHSRANPRHHGIDRHYGRSDLRFFLRVILGRKTMVEEFT</sequence>
<reference evidence="2 3" key="1">
    <citation type="submission" date="2023-02" db="EMBL/GenBank/DDBJ databases">
        <title>LHISI_Scaffold_Assembly.</title>
        <authorList>
            <person name="Stuart O.P."/>
            <person name="Cleave R."/>
            <person name="Magrath M.J.L."/>
            <person name="Mikheyev A.S."/>
        </authorList>
    </citation>
    <scope>NUCLEOTIDE SEQUENCE [LARGE SCALE GENOMIC DNA]</scope>
    <source>
        <strain evidence="2">Daus_M_001</strain>
        <tissue evidence="2">Leg muscle</tissue>
    </source>
</reference>
<evidence type="ECO:0000313" key="2">
    <source>
        <dbReference type="EMBL" id="KAJ8888990.1"/>
    </source>
</evidence>
<dbReference type="EMBL" id="JARBHB010000003">
    <property type="protein sequence ID" value="KAJ8888990.1"/>
    <property type="molecule type" value="Genomic_DNA"/>
</dbReference>